<gene>
    <name evidence="5" type="primary">yvqK_6</name>
    <name evidence="5" type="ORF">SDC9_19098</name>
</gene>
<dbReference type="GO" id="GO:0008817">
    <property type="term" value="F:corrinoid adenosyltransferase activity"/>
    <property type="evidence" value="ECO:0007669"/>
    <property type="project" value="UniProtKB-EC"/>
</dbReference>
<keyword evidence="1 5" id="KW-0808">Transferase</keyword>
<dbReference type="InterPro" id="IPR036451">
    <property type="entry name" value="CblAdoTrfase-like_sf"/>
</dbReference>
<evidence type="ECO:0000259" key="4">
    <source>
        <dbReference type="Pfam" id="PF01923"/>
    </source>
</evidence>
<keyword evidence="3" id="KW-0067">ATP-binding</keyword>
<dbReference type="NCBIfam" id="TIGR00636">
    <property type="entry name" value="PduO_Nterm"/>
    <property type="match status" value="1"/>
</dbReference>
<protein>
    <submittedName>
        <fullName evidence="5">Cob(I)yrinic acid a,c-diamide adenosyltransferase</fullName>
        <ecNumber evidence="5">2.5.1.17</ecNumber>
    </submittedName>
</protein>
<dbReference type="EMBL" id="VSSQ01000072">
    <property type="protein sequence ID" value="MPL73301.1"/>
    <property type="molecule type" value="Genomic_DNA"/>
</dbReference>
<keyword evidence="2" id="KW-0547">Nucleotide-binding</keyword>
<dbReference type="Pfam" id="PF01923">
    <property type="entry name" value="Cob_adeno_trans"/>
    <property type="match status" value="1"/>
</dbReference>
<name>A0A644U3Z4_9ZZZZ</name>
<dbReference type="Gene3D" id="1.20.1200.10">
    <property type="entry name" value="Cobalamin adenosyltransferase-like"/>
    <property type="match status" value="1"/>
</dbReference>
<evidence type="ECO:0000256" key="2">
    <source>
        <dbReference type="ARBA" id="ARBA00022741"/>
    </source>
</evidence>
<sequence>MIYTKTGDKGTTSLIGGKRVDKFDLRVECYGTLDELNSHIGLVRDLIIKREKKGGKTNLEAQNNKLTQDLLRIINSMFKLESIIASLPESKEDADKISDQFWKDSSLDIEWLENKIDNIEQKLPKFKNFILPTGYYISSQAHIARTVCRRAERLLVKLNRESFVCDKSLIYINRLSDYLFCLSRFLMKEYKQDEIYFQG</sequence>
<feature type="domain" description="Cobalamin adenosyltransferase-like" evidence="4">
    <location>
        <begin position="2"/>
        <end position="185"/>
    </location>
</feature>
<evidence type="ECO:0000313" key="5">
    <source>
        <dbReference type="EMBL" id="MPL73301.1"/>
    </source>
</evidence>
<dbReference type="SUPFAM" id="SSF89028">
    <property type="entry name" value="Cobalamin adenosyltransferase-like"/>
    <property type="match status" value="1"/>
</dbReference>
<dbReference type="EC" id="2.5.1.17" evidence="5"/>
<comment type="caution">
    <text evidence="5">The sequence shown here is derived from an EMBL/GenBank/DDBJ whole genome shotgun (WGS) entry which is preliminary data.</text>
</comment>
<evidence type="ECO:0000256" key="3">
    <source>
        <dbReference type="ARBA" id="ARBA00022840"/>
    </source>
</evidence>
<organism evidence="5">
    <name type="scientific">bioreactor metagenome</name>
    <dbReference type="NCBI Taxonomy" id="1076179"/>
    <lineage>
        <taxon>unclassified sequences</taxon>
        <taxon>metagenomes</taxon>
        <taxon>ecological metagenomes</taxon>
    </lineage>
</organism>
<dbReference type="GO" id="GO:0005524">
    <property type="term" value="F:ATP binding"/>
    <property type="evidence" value="ECO:0007669"/>
    <property type="project" value="UniProtKB-KW"/>
</dbReference>
<reference evidence="5" key="1">
    <citation type="submission" date="2019-08" db="EMBL/GenBank/DDBJ databases">
        <authorList>
            <person name="Kucharzyk K."/>
            <person name="Murdoch R.W."/>
            <person name="Higgins S."/>
            <person name="Loffler F."/>
        </authorList>
    </citation>
    <scope>NUCLEOTIDE SEQUENCE</scope>
</reference>
<evidence type="ECO:0000256" key="1">
    <source>
        <dbReference type="ARBA" id="ARBA00022679"/>
    </source>
</evidence>
<dbReference type="InterPro" id="IPR029499">
    <property type="entry name" value="PduO-typ"/>
</dbReference>
<dbReference type="InterPro" id="IPR016030">
    <property type="entry name" value="CblAdoTrfase-like"/>
</dbReference>
<dbReference type="PANTHER" id="PTHR12213:SF0">
    <property type="entry name" value="CORRINOID ADENOSYLTRANSFERASE MMAB"/>
    <property type="match status" value="1"/>
</dbReference>
<dbReference type="PANTHER" id="PTHR12213">
    <property type="entry name" value="CORRINOID ADENOSYLTRANSFERASE"/>
    <property type="match status" value="1"/>
</dbReference>
<proteinExistence type="predicted"/>
<dbReference type="AlphaFoldDB" id="A0A644U3Z4"/>
<accession>A0A644U3Z4</accession>